<proteinExistence type="inferred from homology"/>
<dbReference type="NCBIfam" id="NF002150">
    <property type="entry name" value="PRK00982.1-4"/>
    <property type="match status" value="1"/>
</dbReference>
<evidence type="ECO:0000256" key="7">
    <source>
        <dbReference type="HAMAP-Rule" id="MF_01217"/>
    </source>
</evidence>
<dbReference type="EMBL" id="PDJG01000001">
    <property type="protein sequence ID" value="PFG32838.1"/>
    <property type="molecule type" value="Genomic_DNA"/>
</dbReference>
<dbReference type="GO" id="GO:0000036">
    <property type="term" value="F:acyl carrier activity"/>
    <property type="evidence" value="ECO:0007669"/>
    <property type="project" value="UniProtKB-UniRule"/>
</dbReference>
<dbReference type="PROSITE" id="PS50075">
    <property type="entry name" value="CARRIER"/>
    <property type="match status" value="1"/>
</dbReference>
<dbReference type="RefSeq" id="WP_098454146.1">
    <property type="nucleotide sequence ID" value="NZ_PDJG01000001.1"/>
</dbReference>
<keyword evidence="6 7" id="KW-0275">Fatty acid biosynthesis</keyword>
<dbReference type="HAMAP" id="MF_01217">
    <property type="entry name" value="Acyl_carrier"/>
    <property type="match status" value="1"/>
</dbReference>
<evidence type="ECO:0000313" key="9">
    <source>
        <dbReference type="EMBL" id="PFG32838.1"/>
    </source>
</evidence>
<dbReference type="Pfam" id="PF00550">
    <property type="entry name" value="PP-binding"/>
    <property type="match status" value="1"/>
</dbReference>
<organism evidence="9 10">
    <name type="scientific">Sanguibacter antarcticus</name>
    <dbReference type="NCBI Taxonomy" id="372484"/>
    <lineage>
        <taxon>Bacteria</taxon>
        <taxon>Bacillati</taxon>
        <taxon>Actinomycetota</taxon>
        <taxon>Actinomycetes</taxon>
        <taxon>Micrococcales</taxon>
        <taxon>Sanguibacteraceae</taxon>
        <taxon>Sanguibacter</taxon>
    </lineage>
</organism>
<comment type="caution">
    <text evidence="9">The sequence shown here is derived from an EMBL/GenBank/DDBJ whole genome shotgun (WGS) entry which is preliminary data.</text>
</comment>
<feature type="domain" description="Carrier" evidence="8">
    <location>
        <begin position="6"/>
        <end position="81"/>
    </location>
</feature>
<comment type="subcellular location">
    <subcellularLocation>
        <location evidence="7">Cytoplasm</location>
    </subcellularLocation>
</comment>
<dbReference type="PANTHER" id="PTHR20863:SF76">
    <property type="entry name" value="CARRIER DOMAIN-CONTAINING PROTEIN"/>
    <property type="match status" value="1"/>
</dbReference>
<keyword evidence="10" id="KW-1185">Reference proteome</keyword>
<evidence type="ECO:0000256" key="4">
    <source>
        <dbReference type="ARBA" id="ARBA00022832"/>
    </source>
</evidence>
<dbReference type="AlphaFoldDB" id="A0A2A9E1L3"/>
<dbReference type="PANTHER" id="PTHR20863">
    <property type="entry name" value="ACYL CARRIER PROTEIN"/>
    <property type="match status" value="1"/>
</dbReference>
<gene>
    <name evidence="7" type="primary">acpP</name>
    <name evidence="9" type="ORF">ATL42_0688</name>
</gene>
<sequence>MAHTAEDVLAGLAEIVAEETGLPADSVTSEKSFTDDLDIDSLSMMTIVTHAEDKFSVTIPDDEVKNLATVGDAVTFITGAQA</sequence>
<dbReference type="Gene3D" id="1.10.1200.10">
    <property type="entry name" value="ACP-like"/>
    <property type="match status" value="1"/>
</dbReference>
<dbReference type="GO" id="GO:0000035">
    <property type="term" value="F:acyl binding"/>
    <property type="evidence" value="ECO:0007669"/>
    <property type="project" value="TreeGrafter"/>
</dbReference>
<dbReference type="GO" id="GO:0016020">
    <property type="term" value="C:membrane"/>
    <property type="evidence" value="ECO:0007669"/>
    <property type="project" value="GOC"/>
</dbReference>
<dbReference type="Proteomes" id="UP000225548">
    <property type="component" value="Unassembled WGS sequence"/>
</dbReference>
<keyword evidence="7" id="KW-0963">Cytoplasm</keyword>
<evidence type="ECO:0000256" key="2">
    <source>
        <dbReference type="ARBA" id="ARBA00022516"/>
    </source>
</evidence>
<evidence type="ECO:0000256" key="3">
    <source>
        <dbReference type="ARBA" id="ARBA00022553"/>
    </source>
</evidence>
<keyword evidence="1 7" id="KW-0596">Phosphopantetheine</keyword>
<dbReference type="SUPFAM" id="SSF47336">
    <property type="entry name" value="ACP-like"/>
    <property type="match status" value="1"/>
</dbReference>
<keyword evidence="2 7" id="KW-0444">Lipid biosynthesis</keyword>
<dbReference type="GO" id="GO:0009245">
    <property type="term" value="P:lipid A biosynthetic process"/>
    <property type="evidence" value="ECO:0007669"/>
    <property type="project" value="TreeGrafter"/>
</dbReference>
<dbReference type="InterPro" id="IPR003231">
    <property type="entry name" value="ACP"/>
</dbReference>
<comment type="pathway">
    <text evidence="7">Lipid metabolism; fatty acid biosynthesis.</text>
</comment>
<dbReference type="GO" id="GO:0005829">
    <property type="term" value="C:cytosol"/>
    <property type="evidence" value="ECO:0007669"/>
    <property type="project" value="TreeGrafter"/>
</dbReference>
<comment type="similarity">
    <text evidence="7">Belongs to the acyl carrier protein (ACP) family.</text>
</comment>
<keyword evidence="4 7" id="KW-0276">Fatty acid metabolism</keyword>
<keyword evidence="5 7" id="KW-0443">Lipid metabolism</keyword>
<evidence type="ECO:0000256" key="1">
    <source>
        <dbReference type="ARBA" id="ARBA00022450"/>
    </source>
</evidence>
<feature type="modified residue" description="O-(pantetheine 4'-phosphoryl)serine" evidence="7">
    <location>
        <position position="41"/>
    </location>
</feature>
<protein>
    <recommendedName>
        <fullName evidence="7">Acyl carrier protein</fullName>
        <shortName evidence="7">ACP</shortName>
    </recommendedName>
</protein>
<evidence type="ECO:0000256" key="5">
    <source>
        <dbReference type="ARBA" id="ARBA00023098"/>
    </source>
</evidence>
<dbReference type="InterPro" id="IPR009081">
    <property type="entry name" value="PP-bd_ACP"/>
</dbReference>
<reference evidence="9 10" key="1">
    <citation type="submission" date="2017-10" db="EMBL/GenBank/DDBJ databases">
        <title>Sequencing the genomes of 1000 actinobacteria strains.</title>
        <authorList>
            <person name="Klenk H.-P."/>
        </authorList>
    </citation>
    <scope>NUCLEOTIDE SEQUENCE [LARGE SCALE GENOMIC DNA]</scope>
    <source>
        <strain evidence="9 10">DSM 18966</strain>
    </source>
</reference>
<accession>A0A2A9E1L3</accession>
<dbReference type="UniPathway" id="UPA00094"/>
<comment type="PTM">
    <text evidence="7">4'-phosphopantetheine is transferred from CoA to a specific serine of apo-ACP by AcpS. This modification is essential for activity because fatty acids are bound in thioester linkage to the sulfhydryl of the prosthetic group.</text>
</comment>
<dbReference type="InterPro" id="IPR036736">
    <property type="entry name" value="ACP-like_sf"/>
</dbReference>
<dbReference type="OrthoDB" id="9804551at2"/>
<evidence type="ECO:0000259" key="8">
    <source>
        <dbReference type="PROSITE" id="PS50075"/>
    </source>
</evidence>
<evidence type="ECO:0000313" key="10">
    <source>
        <dbReference type="Proteomes" id="UP000225548"/>
    </source>
</evidence>
<name>A0A2A9E1L3_9MICO</name>
<comment type="function">
    <text evidence="7">Carrier of the growing fatty acid chain in fatty acid biosynthesis.</text>
</comment>
<dbReference type="NCBIfam" id="NF002147">
    <property type="entry name" value="PRK00982.1-1"/>
    <property type="match status" value="1"/>
</dbReference>
<keyword evidence="3 7" id="KW-0597">Phosphoprotein</keyword>
<evidence type="ECO:0000256" key="6">
    <source>
        <dbReference type="ARBA" id="ARBA00023160"/>
    </source>
</evidence>